<feature type="domain" description="Ribonucleotide reductase large subunit C-terminal" evidence="2">
    <location>
        <begin position="1"/>
        <end position="66"/>
    </location>
</feature>
<feature type="non-terminal residue" evidence="3">
    <location>
        <position position="193"/>
    </location>
</feature>
<organism evidence="3 4">
    <name type="scientific">Pterocles burchelli</name>
    <dbReference type="NCBI Taxonomy" id="2585816"/>
    <lineage>
        <taxon>Eukaryota</taxon>
        <taxon>Metazoa</taxon>
        <taxon>Chordata</taxon>
        <taxon>Craniata</taxon>
        <taxon>Vertebrata</taxon>
        <taxon>Euteleostomi</taxon>
        <taxon>Archelosauria</taxon>
        <taxon>Archosauria</taxon>
        <taxon>Dinosauria</taxon>
        <taxon>Saurischia</taxon>
        <taxon>Theropoda</taxon>
        <taxon>Coelurosauria</taxon>
        <taxon>Aves</taxon>
        <taxon>Neognathae</taxon>
        <taxon>Neoaves</taxon>
        <taxon>Columbimorphae</taxon>
        <taxon>Pterocliformes</taxon>
        <taxon>Pteroclidae</taxon>
        <taxon>Pterocles</taxon>
    </lineage>
</organism>
<dbReference type="PANTHER" id="PTHR11573">
    <property type="entry name" value="RIBONUCLEOSIDE-DIPHOSPHATE REDUCTASE LARGE CHAIN"/>
    <property type="match status" value="1"/>
</dbReference>
<sequence length="193" mass="21184">MPTASTAQILGNNESIEPYTSNIYTRRVLSGEFQVVNPHLLKDLTERGLWNEEMKNQIIAHNGSIQVRVRNQEDGAGIPAGPGKAGWGDDLPPKVCSIPTSLWGQCGGYGLREVGPTGLADSSSQAPAFSPQGLKTGMYYLRTKPAANPIQFTLNKEKLREREKASREEEKERNKAAMVCSLENRDECMMCGS</sequence>
<dbReference type="AlphaFoldDB" id="A0A7K5Z1J7"/>
<dbReference type="OrthoDB" id="3000483at2759"/>
<accession>A0A7K5Z1J7</accession>
<dbReference type="Proteomes" id="UP000522270">
    <property type="component" value="Unassembled WGS sequence"/>
</dbReference>
<comment type="similarity">
    <text evidence="1">Belongs to the ribonucleoside diphosphate reductase large chain family.</text>
</comment>
<dbReference type="EMBL" id="VYZE01001704">
    <property type="protein sequence ID" value="NWU71531.1"/>
    <property type="molecule type" value="Genomic_DNA"/>
</dbReference>
<dbReference type="Pfam" id="PF02867">
    <property type="entry name" value="Ribonuc_red_lgC"/>
    <property type="match status" value="1"/>
</dbReference>
<dbReference type="InterPro" id="IPR039718">
    <property type="entry name" value="Rrm1"/>
</dbReference>
<name>A0A7K5Z1J7_9AVES</name>
<dbReference type="InterPro" id="IPR000788">
    <property type="entry name" value="RNR_lg_C"/>
</dbReference>
<dbReference type="Gene3D" id="3.20.70.20">
    <property type="match status" value="1"/>
</dbReference>
<dbReference type="PANTHER" id="PTHR11573:SF6">
    <property type="entry name" value="RIBONUCLEOSIDE-DIPHOSPHATE REDUCTASE LARGE SUBUNIT"/>
    <property type="match status" value="1"/>
</dbReference>
<reference evidence="3 4" key="1">
    <citation type="submission" date="2019-09" db="EMBL/GenBank/DDBJ databases">
        <title>Bird 10,000 Genomes (B10K) Project - Family phase.</title>
        <authorList>
            <person name="Zhang G."/>
        </authorList>
    </citation>
    <scope>NUCLEOTIDE SEQUENCE [LARGE SCALE GENOMIC DNA]</scope>
    <source>
        <strain evidence="3">B10K-DU-027-49</strain>
        <tissue evidence="3">Muscle</tissue>
    </source>
</reference>
<dbReference type="SUPFAM" id="SSF51998">
    <property type="entry name" value="PFL-like glycyl radical enzymes"/>
    <property type="match status" value="1"/>
</dbReference>
<evidence type="ECO:0000313" key="4">
    <source>
        <dbReference type="Proteomes" id="UP000522270"/>
    </source>
</evidence>
<keyword evidence="4" id="KW-1185">Reference proteome</keyword>
<dbReference type="GO" id="GO:0009263">
    <property type="term" value="P:deoxyribonucleotide biosynthetic process"/>
    <property type="evidence" value="ECO:0007669"/>
    <property type="project" value="TreeGrafter"/>
</dbReference>
<dbReference type="GO" id="GO:0004748">
    <property type="term" value="F:ribonucleoside-diphosphate reductase activity, thioredoxin disulfide as acceptor"/>
    <property type="evidence" value="ECO:0007669"/>
    <property type="project" value="TreeGrafter"/>
</dbReference>
<proteinExistence type="inferred from homology"/>
<evidence type="ECO:0000256" key="1">
    <source>
        <dbReference type="ARBA" id="ARBA00010406"/>
    </source>
</evidence>
<evidence type="ECO:0000259" key="2">
    <source>
        <dbReference type="Pfam" id="PF02867"/>
    </source>
</evidence>
<feature type="non-terminal residue" evidence="3">
    <location>
        <position position="1"/>
    </location>
</feature>
<gene>
    <name evidence="3" type="primary">Rrm1_0</name>
    <name evidence="3" type="ORF">PTEBUR_R06659</name>
</gene>
<dbReference type="GO" id="GO:0005971">
    <property type="term" value="C:ribonucleoside-diphosphate reductase complex"/>
    <property type="evidence" value="ECO:0007669"/>
    <property type="project" value="TreeGrafter"/>
</dbReference>
<evidence type="ECO:0000313" key="3">
    <source>
        <dbReference type="EMBL" id="NWU71531.1"/>
    </source>
</evidence>
<comment type="caution">
    <text evidence="3">The sequence shown here is derived from an EMBL/GenBank/DDBJ whole genome shotgun (WGS) entry which is preliminary data.</text>
</comment>
<protein>
    <submittedName>
        <fullName evidence="3">RIR1 reductase</fullName>
    </submittedName>
</protein>
<dbReference type="GO" id="GO:0005524">
    <property type="term" value="F:ATP binding"/>
    <property type="evidence" value="ECO:0007669"/>
    <property type="project" value="TreeGrafter"/>
</dbReference>